<dbReference type="InterPro" id="IPR000131">
    <property type="entry name" value="ATP_synth_F1_gsu"/>
</dbReference>
<dbReference type="Pfam" id="PF00231">
    <property type="entry name" value="ATP-synt"/>
    <property type="match status" value="1"/>
</dbReference>
<organism evidence="11 12">
    <name type="scientific">Candidatus Sungbacteria bacterium RIFCSPHIGHO2_02_FULL_53_17</name>
    <dbReference type="NCBI Taxonomy" id="1802275"/>
    <lineage>
        <taxon>Bacteria</taxon>
        <taxon>Candidatus Sungiibacteriota</taxon>
    </lineage>
</organism>
<dbReference type="PANTHER" id="PTHR11693">
    <property type="entry name" value="ATP SYNTHASE GAMMA CHAIN"/>
    <property type="match status" value="1"/>
</dbReference>
<evidence type="ECO:0000256" key="4">
    <source>
        <dbReference type="ARBA" id="ARBA00022448"/>
    </source>
</evidence>
<keyword evidence="7 10" id="KW-0472">Membrane</keyword>
<evidence type="ECO:0000256" key="2">
    <source>
        <dbReference type="ARBA" id="ARBA00004170"/>
    </source>
</evidence>
<keyword evidence="4 10" id="KW-0813">Transport</keyword>
<evidence type="ECO:0000256" key="3">
    <source>
        <dbReference type="ARBA" id="ARBA00007681"/>
    </source>
</evidence>
<dbReference type="Gene3D" id="1.10.287.80">
    <property type="entry name" value="ATP synthase, gamma subunit, helix hairpin domain"/>
    <property type="match status" value="2"/>
</dbReference>
<dbReference type="AlphaFoldDB" id="A0A1G2L0A9"/>
<evidence type="ECO:0000256" key="7">
    <source>
        <dbReference type="ARBA" id="ARBA00023136"/>
    </source>
</evidence>
<evidence type="ECO:0000256" key="10">
    <source>
        <dbReference type="HAMAP-Rule" id="MF_00815"/>
    </source>
</evidence>
<name>A0A1G2L0A9_9BACT</name>
<dbReference type="NCBIfam" id="TIGR01146">
    <property type="entry name" value="ATPsyn_F1gamma"/>
    <property type="match status" value="1"/>
</dbReference>
<dbReference type="GO" id="GO:0005886">
    <property type="term" value="C:plasma membrane"/>
    <property type="evidence" value="ECO:0007669"/>
    <property type="project" value="UniProtKB-SubCell"/>
</dbReference>
<evidence type="ECO:0000256" key="6">
    <source>
        <dbReference type="ARBA" id="ARBA00023065"/>
    </source>
</evidence>
<dbReference type="Proteomes" id="UP000177177">
    <property type="component" value="Unassembled WGS sequence"/>
</dbReference>
<keyword evidence="8 10" id="KW-0139">CF(1)</keyword>
<proteinExistence type="inferred from homology"/>
<evidence type="ECO:0000313" key="11">
    <source>
        <dbReference type="EMBL" id="OHA04119.1"/>
    </source>
</evidence>
<dbReference type="Gene3D" id="3.40.1380.10">
    <property type="match status" value="1"/>
</dbReference>
<dbReference type="InterPro" id="IPR035968">
    <property type="entry name" value="ATP_synth_F1_ATPase_gsu"/>
</dbReference>
<dbReference type="PANTHER" id="PTHR11693:SF22">
    <property type="entry name" value="ATP SYNTHASE SUBUNIT GAMMA, MITOCHONDRIAL"/>
    <property type="match status" value="1"/>
</dbReference>
<keyword evidence="9 10" id="KW-0066">ATP synthesis</keyword>
<dbReference type="CDD" id="cd12151">
    <property type="entry name" value="F1-ATPase_gamma"/>
    <property type="match status" value="1"/>
</dbReference>
<gene>
    <name evidence="10" type="primary">atpG</name>
    <name evidence="11" type="ORF">A3C92_04105</name>
</gene>
<comment type="subcellular location">
    <subcellularLocation>
        <location evidence="10">Cell membrane</location>
        <topology evidence="10">Peripheral membrane protein</topology>
    </subcellularLocation>
    <subcellularLocation>
        <location evidence="2">Membrane</location>
        <topology evidence="2">Peripheral membrane protein</topology>
    </subcellularLocation>
</comment>
<evidence type="ECO:0000256" key="8">
    <source>
        <dbReference type="ARBA" id="ARBA00023196"/>
    </source>
</evidence>
<dbReference type="PRINTS" id="PR00126">
    <property type="entry name" value="ATPASEGAMMA"/>
</dbReference>
<dbReference type="SUPFAM" id="SSF52943">
    <property type="entry name" value="ATP synthase (F1-ATPase), gamma subunit"/>
    <property type="match status" value="1"/>
</dbReference>
<evidence type="ECO:0000313" key="12">
    <source>
        <dbReference type="Proteomes" id="UP000177177"/>
    </source>
</evidence>
<dbReference type="GO" id="GO:0045259">
    <property type="term" value="C:proton-transporting ATP synthase complex"/>
    <property type="evidence" value="ECO:0007669"/>
    <property type="project" value="UniProtKB-KW"/>
</dbReference>
<dbReference type="GO" id="GO:0005524">
    <property type="term" value="F:ATP binding"/>
    <property type="evidence" value="ECO:0007669"/>
    <property type="project" value="UniProtKB-UniRule"/>
</dbReference>
<comment type="similarity">
    <text evidence="3 10">Belongs to the ATPase gamma chain family.</text>
</comment>
<evidence type="ECO:0000256" key="5">
    <source>
        <dbReference type="ARBA" id="ARBA00022781"/>
    </source>
</evidence>
<accession>A0A1G2L0A9</accession>
<dbReference type="EMBL" id="MHQN01000004">
    <property type="protein sequence ID" value="OHA04119.1"/>
    <property type="molecule type" value="Genomic_DNA"/>
</dbReference>
<evidence type="ECO:0000256" key="1">
    <source>
        <dbReference type="ARBA" id="ARBA00003456"/>
    </source>
</evidence>
<dbReference type="GO" id="GO:0042777">
    <property type="term" value="P:proton motive force-driven plasma membrane ATP synthesis"/>
    <property type="evidence" value="ECO:0007669"/>
    <property type="project" value="UniProtKB-UniRule"/>
</dbReference>
<dbReference type="GO" id="GO:0046933">
    <property type="term" value="F:proton-transporting ATP synthase activity, rotational mechanism"/>
    <property type="evidence" value="ECO:0007669"/>
    <property type="project" value="UniProtKB-UniRule"/>
</dbReference>
<reference evidence="11 12" key="1">
    <citation type="journal article" date="2016" name="Nat. Commun.">
        <title>Thousands of microbial genomes shed light on interconnected biogeochemical processes in an aquifer system.</title>
        <authorList>
            <person name="Anantharaman K."/>
            <person name="Brown C.T."/>
            <person name="Hug L.A."/>
            <person name="Sharon I."/>
            <person name="Castelle C.J."/>
            <person name="Probst A.J."/>
            <person name="Thomas B.C."/>
            <person name="Singh A."/>
            <person name="Wilkins M.J."/>
            <person name="Karaoz U."/>
            <person name="Brodie E.L."/>
            <person name="Williams K.H."/>
            <person name="Hubbard S.S."/>
            <person name="Banfield J.F."/>
        </authorList>
    </citation>
    <scope>NUCLEOTIDE SEQUENCE [LARGE SCALE GENOMIC DNA]</scope>
</reference>
<comment type="caution">
    <text evidence="11">The sequence shown here is derived from an EMBL/GenBank/DDBJ whole genome shotgun (WGS) entry which is preliminary data.</text>
</comment>
<comment type="subunit">
    <text evidence="10">F-type ATPases have 2 components, CF(1) - the catalytic core - and CF(0) - the membrane proton channel. CF(1) has five subunits: alpha(3), beta(3), gamma(1), delta(1), epsilon(1). CF(0) has three main subunits: a, b and c.</text>
</comment>
<sequence>MPSTRDIKRRIRSVKNTSQITKAMEVVSATKMRKSQQFALSARPYAVTSLEMLKNLFLRTPESHIPPLLTARPIQNSLVVVITSDKGLAGAFNANMLKKAEAMLAEYKVLRRPYILVTVGKKAKEYFERRNEPIREAHIGYGDYATPEETQPIADMMIQGFLAGAWDEAHAIYTNFRSTLIQQAKTEKILPATQESIEEAIRGILPERGRFAESSSSTTYNLQPTNSYQYEYLFEPSPAEILAALVPQLIRIHVHHVILESNASEHSARMIAMKNASDNAKELMETLGLAYNKARQAGITSELIEVTAGSETTHA</sequence>
<evidence type="ECO:0000256" key="9">
    <source>
        <dbReference type="ARBA" id="ARBA00023310"/>
    </source>
</evidence>
<keyword evidence="10" id="KW-1003">Cell membrane</keyword>
<protein>
    <recommendedName>
        <fullName evidence="10">ATP synthase gamma chain</fullName>
    </recommendedName>
    <alternativeName>
        <fullName evidence="10">ATP synthase F1 sector gamma subunit</fullName>
    </alternativeName>
    <alternativeName>
        <fullName evidence="10">F-ATPase gamma subunit</fullName>
    </alternativeName>
</protein>
<keyword evidence="6 10" id="KW-0406">Ion transport</keyword>
<comment type="function">
    <text evidence="1 10">Produces ATP from ADP in the presence of a proton gradient across the membrane. The gamma chain is believed to be important in regulating ATPase activity and the flow of protons through the CF(0) complex.</text>
</comment>
<keyword evidence="5 10" id="KW-0375">Hydrogen ion transport</keyword>
<dbReference type="HAMAP" id="MF_00815">
    <property type="entry name" value="ATP_synth_gamma_bact"/>
    <property type="match status" value="1"/>
</dbReference>